<dbReference type="Proteomes" id="UP000324800">
    <property type="component" value="Unassembled WGS sequence"/>
</dbReference>
<evidence type="ECO:0000313" key="2">
    <source>
        <dbReference type="Proteomes" id="UP000324800"/>
    </source>
</evidence>
<comment type="caution">
    <text evidence="1">The sequence shown here is derived from an EMBL/GenBank/DDBJ whole genome shotgun (WGS) entry which is preliminary data.</text>
</comment>
<dbReference type="AlphaFoldDB" id="A0A5J4UZP5"/>
<accession>A0A5J4UZP5</accession>
<dbReference type="EMBL" id="SNRW01011096">
    <property type="protein sequence ID" value="KAA6375632.1"/>
    <property type="molecule type" value="Genomic_DNA"/>
</dbReference>
<protein>
    <submittedName>
        <fullName evidence="1">Uncharacterized protein</fullName>
    </submittedName>
</protein>
<sequence>MNLAKEITYSIFEQKVISIYRVEKYYRNGLGDVLTTLGEFPGDGDGRQSCYDMIESLRIGITILLLVVLFKEKTPCLSYDDITDVSDSFIDSEFLNSITGSRYEEIRPVPKCEYVLCNVCMFYC</sequence>
<proteinExistence type="predicted"/>
<name>A0A5J4UZP5_9EUKA</name>
<evidence type="ECO:0000313" key="1">
    <source>
        <dbReference type="EMBL" id="KAA6375632.1"/>
    </source>
</evidence>
<gene>
    <name evidence="1" type="ORF">EZS28_028841</name>
</gene>
<organism evidence="1 2">
    <name type="scientific">Streblomastix strix</name>
    <dbReference type="NCBI Taxonomy" id="222440"/>
    <lineage>
        <taxon>Eukaryota</taxon>
        <taxon>Metamonada</taxon>
        <taxon>Preaxostyla</taxon>
        <taxon>Oxymonadida</taxon>
        <taxon>Streblomastigidae</taxon>
        <taxon>Streblomastix</taxon>
    </lineage>
</organism>
<reference evidence="1 2" key="1">
    <citation type="submission" date="2019-03" db="EMBL/GenBank/DDBJ databases">
        <title>Single cell metagenomics reveals metabolic interactions within the superorganism composed of flagellate Streblomastix strix and complex community of Bacteroidetes bacteria on its surface.</title>
        <authorList>
            <person name="Treitli S.C."/>
            <person name="Kolisko M."/>
            <person name="Husnik F."/>
            <person name="Keeling P."/>
            <person name="Hampl V."/>
        </authorList>
    </citation>
    <scope>NUCLEOTIDE SEQUENCE [LARGE SCALE GENOMIC DNA]</scope>
    <source>
        <strain evidence="1">ST1C</strain>
    </source>
</reference>